<dbReference type="InParanoid" id="C8X7H2"/>
<proteinExistence type="predicted"/>
<dbReference type="KEGG" id="nml:Namu_2571"/>
<reference evidence="4" key="1">
    <citation type="submission" date="2009-09" db="EMBL/GenBank/DDBJ databases">
        <title>The complete genome of Nakamurella multipartita DSM 44233.</title>
        <authorList>
            <consortium name="US DOE Joint Genome Institute (JGI-PGF)"/>
            <person name="Lucas S."/>
            <person name="Copeland A."/>
            <person name="Lapidus A."/>
            <person name="Glavina del Rio T."/>
            <person name="Dalin E."/>
            <person name="Tice H."/>
            <person name="Bruce D."/>
            <person name="Goodwin L."/>
            <person name="Pitluck S."/>
            <person name="Kyrpides N."/>
            <person name="Mavromatis K."/>
            <person name="Ivanova N."/>
            <person name="Ovchinnikova G."/>
            <person name="Sims D."/>
            <person name="Meincke L."/>
            <person name="Brettin T."/>
            <person name="Detter J.C."/>
            <person name="Han C."/>
            <person name="Larimer F."/>
            <person name="Land M."/>
            <person name="Hauser L."/>
            <person name="Markowitz V."/>
            <person name="Cheng J.-F."/>
            <person name="Hugenholtz P."/>
            <person name="Woyke T."/>
            <person name="Wu D."/>
            <person name="Klenk H.-P."/>
            <person name="Eisen J.A."/>
        </authorList>
    </citation>
    <scope>NUCLEOTIDE SEQUENCE [LARGE SCALE GENOMIC DNA]</scope>
    <source>
        <strain evidence="4">ATCC 700099 / DSM 44233 / CIP 104796 / JCM 9543 / NBRC 105858 / Y-104</strain>
    </source>
</reference>
<dbReference type="EMBL" id="CP001737">
    <property type="protein sequence ID" value="ACV78925.1"/>
    <property type="molecule type" value="Genomic_DNA"/>
</dbReference>
<dbReference type="HOGENOM" id="CLU_095279_0_0_11"/>
<evidence type="ECO:0000256" key="1">
    <source>
        <dbReference type="SAM" id="MobiDB-lite"/>
    </source>
</evidence>
<dbReference type="STRING" id="479431.Namu_2571"/>
<organism evidence="3 4">
    <name type="scientific">Nakamurella multipartita (strain ATCC 700099 / DSM 44233 / CIP 104796 / JCM 9543 / NBRC 105858 / Y-104)</name>
    <name type="common">Microsphaera multipartita</name>
    <dbReference type="NCBI Taxonomy" id="479431"/>
    <lineage>
        <taxon>Bacteria</taxon>
        <taxon>Bacillati</taxon>
        <taxon>Actinomycetota</taxon>
        <taxon>Actinomycetes</taxon>
        <taxon>Nakamurellales</taxon>
        <taxon>Nakamurellaceae</taxon>
        <taxon>Nakamurella</taxon>
    </lineage>
</organism>
<feature type="domain" description="DUF2202" evidence="2">
    <location>
        <begin position="51"/>
        <end position="182"/>
    </location>
</feature>
<protein>
    <recommendedName>
        <fullName evidence="2">DUF2202 domain-containing protein</fullName>
    </recommendedName>
</protein>
<dbReference type="InterPro" id="IPR012347">
    <property type="entry name" value="Ferritin-like"/>
</dbReference>
<accession>C8X7H2</accession>
<reference evidence="3 4" key="2">
    <citation type="journal article" date="2010" name="Stand. Genomic Sci.">
        <title>Complete genome sequence of Nakamurella multipartita type strain (Y-104).</title>
        <authorList>
            <person name="Tice H."/>
            <person name="Mayilraj S."/>
            <person name="Sims D."/>
            <person name="Lapidus A."/>
            <person name="Nolan M."/>
            <person name="Lucas S."/>
            <person name="Glavina Del Rio T."/>
            <person name="Copeland A."/>
            <person name="Cheng J.F."/>
            <person name="Meincke L."/>
            <person name="Bruce D."/>
            <person name="Goodwin L."/>
            <person name="Pitluck S."/>
            <person name="Ivanova N."/>
            <person name="Mavromatis K."/>
            <person name="Ovchinnikova G."/>
            <person name="Pati A."/>
            <person name="Chen A."/>
            <person name="Palaniappan K."/>
            <person name="Land M."/>
            <person name="Hauser L."/>
            <person name="Chang Y.J."/>
            <person name="Jeffries C.D."/>
            <person name="Detter J.C."/>
            <person name="Brettin T."/>
            <person name="Rohde M."/>
            <person name="Goker M."/>
            <person name="Bristow J."/>
            <person name="Eisen J.A."/>
            <person name="Markowitz V."/>
            <person name="Hugenholtz P."/>
            <person name="Kyrpides N.C."/>
            <person name="Klenk H.P."/>
            <person name="Chen F."/>
        </authorList>
    </citation>
    <scope>NUCLEOTIDE SEQUENCE [LARGE SCALE GENOMIC DNA]</scope>
    <source>
        <strain evidence="4">ATCC 700099 / DSM 44233 / CIP 104796 / JCM 9543 / NBRC 105858 / Y-104</strain>
    </source>
</reference>
<name>C8X7H2_NAKMY</name>
<dbReference type="CDD" id="cd01048">
    <property type="entry name" value="Ferritin_like_AB2"/>
    <property type="match status" value="1"/>
</dbReference>
<keyword evidence="4" id="KW-1185">Reference proteome</keyword>
<dbReference type="InterPro" id="IPR009078">
    <property type="entry name" value="Ferritin-like_SF"/>
</dbReference>
<sequence precursor="true">MRSFGKAAVAGGMALLVGFGLVGTAVAGPSAPSVATATVAVASDESRDADLAYSRDEERMARDLYTLFGQTYDAPVFDRIAASEQQHFDEVGALLTTYGVADPAAGLPAGTYANAEVQALYDQWKAQGLESQDAAFAVGVALEQADIADLEKLLARNTDTDVQQVFTHLLTASRHHLAAFTSNASGARCSGTGDAMGVVNRTGTDVRGSGMGTGHGMGVTDR</sequence>
<dbReference type="SUPFAM" id="SSF47240">
    <property type="entry name" value="Ferritin-like"/>
    <property type="match status" value="1"/>
</dbReference>
<dbReference type="Proteomes" id="UP000002218">
    <property type="component" value="Chromosome"/>
</dbReference>
<dbReference type="AlphaFoldDB" id="C8X7H2"/>
<gene>
    <name evidence="3" type="ordered locus">Namu_2571</name>
</gene>
<feature type="compositionally biased region" description="Gly residues" evidence="1">
    <location>
        <begin position="209"/>
        <end position="222"/>
    </location>
</feature>
<feature type="region of interest" description="Disordered" evidence="1">
    <location>
        <begin position="201"/>
        <end position="222"/>
    </location>
</feature>
<dbReference type="eggNOG" id="COG4902">
    <property type="taxonomic scope" value="Bacteria"/>
</dbReference>
<dbReference type="InterPro" id="IPR019243">
    <property type="entry name" value="DUF2202"/>
</dbReference>
<evidence type="ECO:0000259" key="2">
    <source>
        <dbReference type="Pfam" id="PF09968"/>
    </source>
</evidence>
<evidence type="ECO:0000313" key="3">
    <source>
        <dbReference type="EMBL" id="ACV78925.1"/>
    </source>
</evidence>
<evidence type="ECO:0000313" key="4">
    <source>
        <dbReference type="Proteomes" id="UP000002218"/>
    </source>
</evidence>
<dbReference type="Gene3D" id="1.20.1260.10">
    <property type="match status" value="1"/>
</dbReference>
<dbReference type="Pfam" id="PF09968">
    <property type="entry name" value="DUF2202"/>
    <property type="match status" value="1"/>
</dbReference>